<gene>
    <name evidence="3" type="ORF">HID58_051961</name>
</gene>
<protein>
    <recommendedName>
        <fullName evidence="2">F-box domain-containing protein</fullName>
    </recommendedName>
</protein>
<dbReference type="InterPro" id="IPR025836">
    <property type="entry name" value="Zn_knuckle_CX2CX4HX4C"/>
</dbReference>
<dbReference type="SUPFAM" id="SSF81383">
    <property type="entry name" value="F-box domain"/>
    <property type="match status" value="2"/>
</dbReference>
<feature type="compositionally biased region" description="Basic and acidic residues" evidence="1">
    <location>
        <begin position="577"/>
        <end position="587"/>
    </location>
</feature>
<evidence type="ECO:0000313" key="3">
    <source>
        <dbReference type="EMBL" id="KAH0889532.1"/>
    </source>
</evidence>
<dbReference type="NCBIfam" id="TIGR01640">
    <property type="entry name" value="F_box_assoc_1"/>
    <property type="match status" value="2"/>
</dbReference>
<feature type="domain" description="F-box" evidence="2">
    <location>
        <begin position="11"/>
        <end position="64"/>
    </location>
</feature>
<feature type="compositionally biased region" description="Polar residues" evidence="1">
    <location>
        <begin position="495"/>
        <end position="509"/>
    </location>
</feature>
<dbReference type="Pfam" id="PF00646">
    <property type="entry name" value="F-box"/>
    <property type="match status" value="2"/>
</dbReference>
<dbReference type="SMART" id="SM00256">
    <property type="entry name" value="FBOX"/>
    <property type="match status" value="2"/>
</dbReference>
<accession>A0ABQ8AAJ5</accession>
<feature type="compositionally biased region" description="Basic and acidic residues" evidence="1">
    <location>
        <begin position="594"/>
        <end position="607"/>
    </location>
</feature>
<dbReference type="PANTHER" id="PTHR31286:SF178">
    <property type="entry name" value="DUF4283 DOMAIN-CONTAINING PROTEIN"/>
    <property type="match status" value="1"/>
</dbReference>
<dbReference type="Pfam" id="PF14111">
    <property type="entry name" value="DUF4283"/>
    <property type="match status" value="1"/>
</dbReference>
<dbReference type="InterPro" id="IPR036047">
    <property type="entry name" value="F-box-like_dom_sf"/>
</dbReference>
<comment type="caution">
    <text evidence="3">The sequence shown here is derived from an EMBL/GenBank/DDBJ whole genome shotgun (WGS) entry which is preliminary data.</text>
</comment>
<dbReference type="InterPro" id="IPR001810">
    <property type="entry name" value="F-box_dom"/>
</dbReference>
<feature type="region of interest" description="Disordered" evidence="1">
    <location>
        <begin position="418"/>
        <end position="607"/>
    </location>
</feature>
<sequence>MDPTKKLKKEIVAHEQLPWELIEEILSRLCPESLVRFRVVCKRWNAILDDKTFIYNHKETFRFIVTNTTRPKIYSVSVDPKIVVRAAVCNPWLKRSTWISEPRFQFHGICHLDSNGRSEECVYKTIWGKNVEWKSHDLASVSLREIFSVLKQCNVTKKIEIWVTENKVENGAGVLWMSLMTFSIPNIPCLAQTFFIHQPSYFIDNNKRLVVCFCDETGKAWIYVMEDNKSISKVKIDSVLDPGSSRPLTWNRNRTHGRGVGENRAQFIFQSDRDLHHVLTRGPWFVNGWIVALEQWTPSPGPEYLTRILFWIRIRGLPVHLLKKQTVDYLLGPLGKVEKVELHAKNSTSVEYIRAQVWISTEEPLQFRRTARFKSGEVVPTELEYEKLLKVCFLCKRLTHDQTHCQFAEPVENVPQLESSRRFNENRRLQNRGPQGDLPMKNAKGKMSKGKQVENRSRSISNHSESRFGKGKESREQYEMDLPEATCKVWRPKSTRANTSSGTGGSKQTRSTEELGGHRLEEDKETKKSGGSGGSRTPLLKGGDQGDKGSKGESSNGSRGSGSVFERLGITTVSPQEIDKKKEETQPSKRRRLSRSDERSSKKMAAHEDQLPWELIEEILSRVSPKYLVPFRVVCKRWKAILDDKTFINNHKETFRFILATKSKIYSVSMDPKILVRELSLDIPGLEAQKPKKLVSCDEFLICSMDKGAAVCNPWLKQTTWISEPSFRFYGIGHRDSNNRSEESVYKTIWNSTTGWKIHDLASGTWIDMGSESSDSNQGKKGPKMHSTSGVFLNGTLFWIVTSDETAFLYCILLDFPTEGFYLYCELPFGMSHALDALVLRLFNGDRFSVLKQCYVTKKIEIWVTKNKVNVEDGRDVVWMNFMTFSIPNFPGLVPFAYPQQPSYFIHKNERLVVCFCDESGKAWIYVMAENKLIDKVKIESVVDPWPLHCTYFPNLVSVPQGLRDEVKSEV</sequence>
<dbReference type="PROSITE" id="PS50181">
    <property type="entry name" value="FBOX"/>
    <property type="match status" value="2"/>
</dbReference>
<dbReference type="Pfam" id="PF07734">
    <property type="entry name" value="FBA_1"/>
    <property type="match status" value="2"/>
</dbReference>
<dbReference type="CDD" id="cd22157">
    <property type="entry name" value="F-box_AtFBW1-like"/>
    <property type="match status" value="2"/>
</dbReference>
<feature type="domain" description="F-box" evidence="2">
    <location>
        <begin position="605"/>
        <end position="658"/>
    </location>
</feature>
<dbReference type="Gene3D" id="1.20.1280.50">
    <property type="match status" value="2"/>
</dbReference>
<name>A0ABQ8AAJ5_BRANA</name>
<feature type="compositionally biased region" description="Basic and acidic residues" evidence="1">
    <location>
        <begin position="510"/>
        <end position="528"/>
    </location>
</feature>
<organism evidence="3 4">
    <name type="scientific">Brassica napus</name>
    <name type="common">Rape</name>
    <dbReference type="NCBI Taxonomy" id="3708"/>
    <lineage>
        <taxon>Eukaryota</taxon>
        <taxon>Viridiplantae</taxon>
        <taxon>Streptophyta</taxon>
        <taxon>Embryophyta</taxon>
        <taxon>Tracheophyta</taxon>
        <taxon>Spermatophyta</taxon>
        <taxon>Magnoliopsida</taxon>
        <taxon>eudicotyledons</taxon>
        <taxon>Gunneridae</taxon>
        <taxon>Pentapetalae</taxon>
        <taxon>rosids</taxon>
        <taxon>malvids</taxon>
        <taxon>Brassicales</taxon>
        <taxon>Brassicaceae</taxon>
        <taxon>Brassiceae</taxon>
        <taxon>Brassica</taxon>
    </lineage>
</organism>
<dbReference type="EMBL" id="JAGKQM010000013">
    <property type="protein sequence ID" value="KAH0889532.1"/>
    <property type="molecule type" value="Genomic_DNA"/>
</dbReference>
<evidence type="ECO:0000313" key="4">
    <source>
        <dbReference type="Proteomes" id="UP000824890"/>
    </source>
</evidence>
<dbReference type="InterPro" id="IPR025558">
    <property type="entry name" value="DUF4283"/>
</dbReference>
<dbReference type="Pfam" id="PF14392">
    <property type="entry name" value="zf-CCHC_4"/>
    <property type="match status" value="1"/>
</dbReference>
<dbReference type="InterPro" id="IPR040256">
    <property type="entry name" value="At4g02000-like"/>
</dbReference>
<proteinExistence type="predicted"/>
<dbReference type="InterPro" id="IPR006527">
    <property type="entry name" value="F-box-assoc_dom_typ1"/>
</dbReference>
<evidence type="ECO:0000259" key="2">
    <source>
        <dbReference type="PROSITE" id="PS50181"/>
    </source>
</evidence>
<feature type="compositionally biased region" description="Basic and acidic residues" evidence="1">
    <location>
        <begin position="419"/>
        <end position="428"/>
    </location>
</feature>
<evidence type="ECO:0000256" key="1">
    <source>
        <dbReference type="SAM" id="MobiDB-lite"/>
    </source>
</evidence>
<feature type="compositionally biased region" description="Low complexity" evidence="1">
    <location>
        <begin position="552"/>
        <end position="563"/>
    </location>
</feature>
<keyword evidence="4" id="KW-1185">Reference proteome</keyword>
<feature type="compositionally biased region" description="Basic and acidic residues" evidence="1">
    <location>
        <begin position="464"/>
        <end position="478"/>
    </location>
</feature>
<dbReference type="InterPro" id="IPR017451">
    <property type="entry name" value="F-box-assoc_interact_dom"/>
</dbReference>
<dbReference type="PANTHER" id="PTHR31286">
    <property type="entry name" value="GLYCINE-RICH CELL WALL STRUCTURAL PROTEIN 1.8-LIKE"/>
    <property type="match status" value="1"/>
</dbReference>
<reference evidence="3 4" key="1">
    <citation type="submission" date="2021-05" db="EMBL/GenBank/DDBJ databases">
        <title>Genome Assembly of Synthetic Allotetraploid Brassica napus Reveals Homoeologous Exchanges between Subgenomes.</title>
        <authorList>
            <person name="Davis J.T."/>
        </authorList>
    </citation>
    <scope>NUCLEOTIDE SEQUENCE [LARGE SCALE GENOMIC DNA]</scope>
    <source>
        <strain evidence="4">cv. Da-Ae</strain>
        <tissue evidence="3">Seedling</tissue>
    </source>
</reference>
<dbReference type="Proteomes" id="UP000824890">
    <property type="component" value="Unassembled WGS sequence"/>
</dbReference>